<feature type="chain" id="PRO_5041445984" description="Leucine-rich repeat-containing N-terminal plant-type domain-containing protein" evidence="13">
    <location>
        <begin position="28"/>
        <end position="1025"/>
    </location>
</feature>
<evidence type="ECO:0000256" key="13">
    <source>
        <dbReference type="SAM" id="SignalP"/>
    </source>
</evidence>
<dbReference type="InterPro" id="IPR001611">
    <property type="entry name" value="Leu-rich_rpt"/>
</dbReference>
<dbReference type="InterPro" id="IPR055414">
    <property type="entry name" value="LRR_R13L4/SHOC2-like"/>
</dbReference>
<evidence type="ECO:0000256" key="10">
    <source>
        <dbReference type="ARBA" id="ARBA00023180"/>
    </source>
</evidence>
<dbReference type="InterPro" id="IPR003591">
    <property type="entry name" value="Leu-rich_rpt_typical-subtyp"/>
</dbReference>
<evidence type="ECO:0000256" key="4">
    <source>
        <dbReference type="ARBA" id="ARBA00022614"/>
    </source>
</evidence>
<dbReference type="Pfam" id="PF13855">
    <property type="entry name" value="LRR_8"/>
    <property type="match status" value="2"/>
</dbReference>
<evidence type="ECO:0000256" key="2">
    <source>
        <dbReference type="ARBA" id="ARBA00009592"/>
    </source>
</evidence>
<dbReference type="GO" id="GO:0006952">
    <property type="term" value="P:defense response"/>
    <property type="evidence" value="ECO:0007669"/>
    <property type="project" value="UniProtKB-ARBA"/>
</dbReference>
<evidence type="ECO:0000313" key="16">
    <source>
        <dbReference type="EMBL" id="CAI9300167.1"/>
    </source>
</evidence>
<keyword evidence="10" id="KW-0325">Glycoprotein</keyword>
<sequence>MGNPRGLGLHFIFVCAFLFAGARFTTCLGDGNMSVICSEQERLALFKFKQSVKDFSGMLSSWVGNDCCLWEGVHCEDAYVESLHLRGCWRYKESNDDCYLSGDEVNPSLEDLRHLKYLDLSGNDFQGSRIPKFFTSLKQLTYLNLSHAGFEGIISPYIGNLSDLKVLDLSSNGGLKADDMAWTSGLSLLEYLDLSEVDLGRVKNRDMVFYMIPSLEVLSLSWCSLSNADFGPFVNSSRILPNIKHLDLSENSFQGCGLDTTHLSSPHFNFSRLSNIQHLILSENSIEGVFPPVFTNMSSLRVLDLSGNLLNSSVPVMPNLLDLDLSDNRFKQIKDVGIWTHCHLKQLHASFNHFEITMMDSPKNLSECSQYALEWLDLRSCSNVTIPEPLGRLPNLRGIDLSSSGLVGSIPESLGRLRFLQVLNLSCNRLTGEIPESLGRLRYLEVLDLSDNKLTGQIPSFLGNLSKLDLSSNQLNGTIPAAIGKLFKLHSLDFSNNSLEGVVSEAHFVDLSMLKYLDASFNTKLTFNVSSDWMPPFQLVTLRLRSCNITNGFPQWLRNQRKLYELVLSNASISGPLPTWMRKMPIIPQLDLSHNQLNGPLTNLPNGATYGLFGPSPVLFLGNNFFNDLIPTSLCRRTDLDYLDLSKNNLTGKIPKCLEKLERLYAMILSSNQFSGVIPSFVGFGSLTRLRLNDNKFTGEIPRELGNLRYLNILDLGDNKLSGNIPKWVGEELTYLAVLRLRKNNFTGRIPQSLCNVSNLQILDVAHNNLKGHIPRCLGELIAMVNNSGSGQMGSLFDYDEINVDQVMKGVDLEYTRTWYMVFNMDLSSNQLVGEIPVELTALSMLGGLNLSNNHLSGGIPDTIGNMKKLESLDLSGNELTGVIPPSMADLTFLSHLNLSDNNLSGRIPTGRQLQTLTDPSIYEGNKDLCGSPLPKNCSNPREDPTTTTTSKKKQEAVDEKTKVWLFYVDIICGFATGFWGVIGVILFKKQWRWNLFMFVEKTMDKIYVAVVVRVNKIKRGRQVT</sequence>
<name>A0AA35ZYI7_LACSI</name>
<feature type="region of interest" description="Disordered" evidence="11">
    <location>
        <begin position="932"/>
        <end position="955"/>
    </location>
</feature>
<reference evidence="16" key="1">
    <citation type="submission" date="2023-04" db="EMBL/GenBank/DDBJ databases">
        <authorList>
            <person name="Vijverberg K."/>
            <person name="Xiong W."/>
            <person name="Schranz E."/>
        </authorList>
    </citation>
    <scope>NUCLEOTIDE SEQUENCE</scope>
</reference>
<keyword evidence="9 12" id="KW-0472">Membrane</keyword>
<dbReference type="PANTHER" id="PTHR48063">
    <property type="entry name" value="LRR RECEPTOR-LIKE KINASE"/>
    <property type="match status" value="1"/>
</dbReference>
<feature type="domain" description="Disease resistance R13L4/SHOC-2-like LRR" evidence="15">
    <location>
        <begin position="371"/>
        <end position="566"/>
    </location>
</feature>
<evidence type="ECO:0000256" key="9">
    <source>
        <dbReference type="ARBA" id="ARBA00023136"/>
    </source>
</evidence>
<dbReference type="Pfam" id="PF23598">
    <property type="entry name" value="LRR_14"/>
    <property type="match status" value="1"/>
</dbReference>
<dbReference type="SUPFAM" id="SSF52058">
    <property type="entry name" value="L domain-like"/>
    <property type="match status" value="2"/>
</dbReference>
<dbReference type="InterPro" id="IPR013210">
    <property type="entry name" value="LRR_N_plant-typ"/>
</dbReference>
<dbReference type="Gene3D" id="3.80.10.10">
    <property type="entry name" value="Ribonuclease Inhibitor"/>
    <property type="match status" value="5"/>
</dbReference>
<dbReference type="Pfam" id="PF13516">
    <property type="entry name" value="LRR_6"/>
    <property type="match status" value="1"/>
</dbReference>
<evidence type="ECO:0000259" key="15">
    <source>
        <dbReference type="Pfam" id="PF23598"/>
    </source>
</evidence>
<keyword evidence="5 12" id="KW-0812">Transmembrane</keyword>
<accession>A0AA35ZYI7</accession>
<dbReference type="AlphaFoldDB" id="A0AA35ZYI7"/>
<evidence type="ECO:0000256" key="7">
    <source>
        <dbReference type="ARBA" id="ARBA00022737"/>
    </source>
</evidence>
<evidence type="ECO:0000313" key="17">
    <source>
        <dbReference type="Proteomes" id="UP001177003"/>
    </source>
</evidence>
<dbReference type="Pfam" id="PF08263">
    <property type="entry name" value="LRRNT_2"/>
    <property type="match status" value="1"/>
</dbReference>
<comment type="similarity">
    <text evidence="2">Belongs to the RLP family.</text>
</comment>
<organism evidence="16 17">
    <name type="scientific">Lactuca saligna</name>
    <name type="common">Willowleaf lettuce</name>
    <dbReference type="NCBI Taxonomy" id="75948"/>
    <lineage>
        <taxon>Eukaryota</taxon>
        <taxon>Viridiplantae</taxon>
        <taxon>Streptophyta</taxon>
        <taxon>Embryophyta</taxon>
        <taxon>Tracheophyta</taxon>
        <taxon>Spermatophyta</taxon>
        <taxon>Magnoliopsida</taxon>
        <taxon>eudicotyledons</taxon>
        <taxon>Gunneridae</taxon>
        <taxon>Pentapetalae</taxon>
        <taxon>asterids</taxon>
        <taxon>campanulids</taxon>
        <taxon>Asterales</taxon>
        <taxon>Asteraceae</taxon>
        <taxon>Cichorioideae</taxon>
        <taxon>Cichorieae</taxon>
        <taxon>Lactucinae</taxon>
        <taxon>Lactuca</taxon>
    </lineage>
</organism>
<keyword evidence="3" id="KW-1003">Cell membrane</keyword>
<feature type="signal peptide" evidence="13">
    <location>
        <begin position="1"/>
        <end position="27"/>
    </location>
</feature>
<evidence type="ECO:0000256" key="3">
    <source>
        <dbReference type="ARBA" id="ARBA00022475"/>
    </source>
</evidence>
<keyword evidence="8 12" id="KW-1133">Transmembrane helix</keyword>
<dbReference type="InterPro" id="IPR032675">
    <property type="entry name" value="LRR_dom_sf"/>
</dbReference>
<dbReference type="Pfam" id="PF00560">
    <property type="entry name" value="LRR_1"/>
    <property type="match status" value="4"/>
</dbReference>
<dbReference type="FunFam" id="3.80.10.10:FF:000095">
    <property type="entry name" value="LRR receptor-like serine/threonine-protein kinase GSO1"/>
    <property type="match status" value="2"/>
</dbReference>
<dbReference type="InterPro" id="IPR046956">
    <property type="entry name" value="RLP23-like"/>
</dbReference>
<dbReference type="SUPFAM" id="SSF52047">
    <property type="entry name" value="RNI-like"/>
    <property type="match status" value="1"/>
</dbReference>
<feature type="transmembrane region" description="Helical" evidence="12">
    <location>
        <begin position="965"/>
        <end position="988"/>
    </location>
</feature>
<evidence type="ECO:0000256" key="5">
    <source>
        <dbReference type="ARBA" id="ARBA00022692"/>
    </source>
</evidence>
<evidence type="ECO:0000256" key="12">
    <source>
        <dbReference type="SAM" id="Phobius"/>
    </source>
</evidence>
<evidence type="ECO:0000256" key="1">
    <source>
        <dbReference type="ARBA" id="ARBA00004251"/>
    </source>
</evidence>
<keyword evidence="7" id="KW-0677">Repeat</keyword>
<dbReference type="PANTHER" id="PTHR48063:SF106">
    <property type="entry name" value="LEUCINE-RICH REPEAT DOMAIN, L DOMAIN-LIKE PROTEIN-RELATED"/>
    <property type="match status" value="1"/>
</dbReference>
<dbReference type="FunFam" id="3.80.10.10:FF:000111">
    <property type="entry name" value="LRR receptor-like serine/threonine-protein kinase ERECTA"/>
    <property type="match status" value="1"/>
</dbReference>
<dbReference type="PRINTS" id="PR00019">
    <property type="entry name" value="LEURICHRPT"/>
</dbReference>
<dbReference type="PROSITE" id="PS51450">
    <property type="entry name" value="LRR"/>
    <property type="match status" value="1"/>
</dbReference>
<keyword evidence="17" id="KW-1185">Reference proteome</keyword>
<proteinExistence type="inferred from homology"/>
<keyword evidence="6 13" id="KW-0732">Signal</keyword>
<dbReference type="GO" id="GO:0005886">
    <property type="term" value="C:plasma membrane"/>
    <property type="evidence" value="ECO:0007669"/>
    <property type="project" value="UniProtKB-SubCell"/>
</dbReference>
<evidence type="ECO:0000259" key="14">
    <source>
        <dbReference type="Pfam" id="PF08263"/>
    </source>
</evidence>
<evidence type="ECO:0000256" key="11">
    <source>
        <dbReference type="SAM" id="MobiDB-lite"/>
    </source>
</evidence>
<feature type="domain" description="Leucine-rich repeat-containing N-terminal plant-type" evidence="14">
    <location>
        <begin position="39"/>
        <end position="75"/>
    </location>
</feature>
<dbReference type="GO" id="GO:0051707">
    <property type="term" value="P:response to other organism"/>
    <property type="evidence" value="ECO:0007669"/>
    <property type="project" value="UniProtKB-ARBA"/>
</dbReference>
<gene>
    <name evidence="16" type="ORF">LSALG_LOCUS38825</name>
</gene>
<dbReference type="EMBL" id="OX465084">
    <property type="protein sequence ID" value="CAI9300167.1"/>
    <property type="molecule type" value="Genomic_DNA"/>
</dbReference>
<comment type="subcellular location">
    <subcellularLocation>
        <location evidence="1">Cell membrane</location>
        <topology evidence="1">Single-pass type I membrane protein</topology>
    </subcellularLocation>
</comment>
<dbReference type="SMART" id="SM00369">
    <property type="entry name" value="LRR_TYP"/>
    <property type="match status" value="11"/>
</dbReference>
<evidence type="ECO:0000256" key="8">
    <source>
        <dbReference type="ARBA" id="ARBA00022989"/>
    </source>
</evidence>
<evidence type="ECO:0008006" key="18">
    <source>
        <dbReference type="Google" id="ProtNLM"/>
    </source>
</evidence>
<evidence type="ECO:0000256" key="6">
    <source>
        <dbReference type="ARBA" id="ARBA00022729"/>
    </source>
</evidence>
<protein>
    <recommendedName>
        <fullName evidence="18">Leucine-rich repeat-containing N-terminal plant-type domain-containing protein</fullName>
    </recommendedName>
</protein>
<keyword evidence="4" id="KW-0433">Leucine-rich repeat</keyword>
<dbReference type="Proteomes" id="UP001177003">
    <property type="component" value="Chromosome 8"/>
</dbReference>